<reference evidence="1 2" key="1">
    <citation type="submission" date="2014-03" db="EMBL/GenBank/DDBJ databases">
        <title>Draft genome sequence of Deinococcus phoenicis 1P10ME.</title>
        <authorList>
            <person name="Stepanov V.G."/>
            <person name="Vaishampayan P."/>
            <person name="Venkateswaran K."/>
            <person name="Fox G.E."/>
        </authorList>
    </citation>
    <scope>NUCLEOTIDE SEQUENCE [LARGE SCALE GENOMIC DNA]</scope>
    <source>
        <strain evidence="1 2">1P10ME</strain>
    </source>
</reference>
<dbReference type="STRING" id="1476583.DEIPH_ctg025orf0051"/>
<keyword evidence="2" id="KW-1185">Reference proteome</keyword>
<dbReference type="AlphaFoldDB" id="A0A016QQ65"/>
<accession>A0A016QQ65</accession>
<dbReference type="PATRIC" id="fig|1476583.3.peg.1556"/>
<proteinExistence type="predicted"/>
<name>A0A016QQ65_9DEIO</name>
<protein>
    <submittedName>
        <fullName evidence="1">Uncharacterized protein</fullName>
    </submittedName>
</protein>
<sequence>MHLVQRLLPLSDHAGQPFDPGHCARIRQPFTERFSGLTAYTRAPAAGLWQDERQTVRDDVVVYEVMVEELDRECWAGVPGGVAACLQDEPGMRA</sequence>
<dbReference type="Proteomes" id="UP000020492">
    <property type="component" value="Unassembled WGS sequence"/>
</dbReference>
<gene>
    <name evidence="1" type="ORF">DEIPH_ctg025orf0051</name>
</gene>
<dbReference type="EMBL" id="JHAC01000025">
    <property type="protein sequence ID" value="EYB68213.1"/>
    <property type="molecule type" value="Genomic_DNA"/>
</dbReference>
<evidence type="ECO:0000313" key="1">
    <source>
        <dbReference type="EMBL" id="EYB68213.1"/>
    </source>
</evidence>
<dbReference type="RefSeq" id="WP_034356392.1">
    <property type="nucleotide sequence ID" value="NZ_JHAC01000025.1"/>
</dbReference>
<organism evidence="1 2">
    <name type="scientific">Deinococcus phoenicis</name>
    <dbReference type="NCBI Taxonomy" id="1476583"/>
    <lineage>
        <taxon>Bacteria</taxon>
        <taxon>Thermotogati</taxon>
        <taxon>Deinococcota</taxon>
        <taxon>Deinococci</taxon>
        <taxon>Deinococcales</taxon>
        <taxon>Deinococcaceae</taxon>
        <taxon>Deinococcus</taxon>
    </lineage>
</organism>
<evidence type="ECO:0000313" key="2">
    <source>
        <dbReference type="Proteomes" id="UP000020492"/>
    </source>
</evidence>
<dbReference type="OrthoDB" id="8778976at2"/>
<comment type="caution">
    <text evidence="1">The sequence shown here is derived from an EMBL/GenBank/DDBJ whole genome shotgun (WGS) entry which is preliminary data.</text>
</comment>